<dbReference type="AlphaFoldDB" id="A0A0E4B5A6"/>
<evidence type="ECO:0000256" key="6">
    <source>
        <dbReference type="ARBA" id="ARBA00022989"/>
    </source>
</evidence>
<feature type="transmembrane region" description="Helical" evidence="10">
    <location>
        <begin position="215"/>
        <end position="232"/>
    </location>
</feature>
<keyword evidence="3 10" id="KW-0716">Sensory transduction</keyword>
<dbReference type="Pfam" id="PF02949">
    <property type="entry name" value="7tm_6"/>
    <property type="match status" value="1"/>
</dbReference>
<dbReference type="GO" id="GO:0005886">
    <property type="term" value="C:plasma membrane"/>
    <property type="evidence" value="ECO:0007669"/>
    <property type="project" value="UniProtKB-SubCell"/>
</dbReference>
<evidence type="ECO:0000256" key="1">
    <source>
        <dbReference type="ARBA" id="ARBA00004651"/>
    </source>
</evidence>
<keyword evidence="9 10" id="KW-0807">Transducer</keyword>
<name>A0A0E4B5A6_OSTFU</name>
<organism evidence="11">
    <name type="scientific">Ostrinia furnacalis</name>
    <name type="common">Asian corn borer</name>
    <dbReference type="NCBI Taxonomy" id="93504"/>
    <lineage>
        <taxon>Eukaryota</taxon>
        <taxon>Metazoa</taxon>
        <taxon>Ecdysozoa</taxon>
        <taxon>Arthropoda</taxon>
        <taxon>Hexapoda</taxon>
        <taxon>Insecta</taxon>
        <taxon>Pterygota</taxon>
        <taxon>Neoptera</taxon>
        <taxon>Endopterygota</taxon>
        <taxon>Lepidoptera</taxon>
        <taxon>Glossata</taxon>
        <taxon>Ditrysia</taxon>
        <taxon>Pyraloidea</taxon>
        <taxon>Crambidae</taxon>
        <taxon>Pyraustinae</taxon>
        <taxon>Ostrinia</taxon>
    </lineage>
</organism>
<evidence type="ECO:0000256" key="4">
    <source>
        <dbReference type="ARBA" id="ARBA00022692"/>
    </source>
</evidence>
<keyword evidence="5 10" id="KW-0552">Olfaction</keyword>
<keyword evidence="8 10" id="KW-0675">Receptor</keyword>
<evidence type="ECO:0000256" key="3">
    <source>
        <dbReference type="ARBA" id="ARBA00022606"/>
    </source>
</evidence>
<keyword evidence="2" id="KW-1003">Cell membrane</keyword>
<evidence type="ECO:0000256" key="2">
    <source>
        <dbReference type="ARBA" id="ARBA00022475"/>
    </source>
</evidence>
<dbReference type="GO" id="GO:0007165">
    <property type="term" value="P:signal transduction"/>
    <property type="evidence" value="ECO:0007669"/>
    <property type="project" value="UniProtKB-KW"/>
</dbReference>
<feature type="transmembrane region" description="Helical" evidence="10">
    <location>
        <begin position="162"/>
        <end position="184"/>
    </location>
</feature>
<evidence type="ECO:0000313" key="11">
    <source>
        <dbReference type="EMBL" id="BAR43470.1"/>
    </source>
</evidence>
<evidence type="ECO:0000256" key="10">
    <source>
        <dbReference type="RuleBase" id="RU351113"/>
    </source>
</evidence>
<dbReference type="GO" id="GO:0005549">
    <property type="term" value="F:odorant binding"/>
    <property type="evidence" value="ECO:0007669"/>
    <property type="project" value="InterPro"/>
</dbReference>
<gene>
    <name evidence="11" type="primary">OR28</name>
</gene>
<proteinExistence type="evidence at transcript level"/>
<comment type="similarity">
    <text evidence="10">Belongs to the insect chemoreceptor superfamily. Heteromeric odorant receptor channel (TC 1.A.69) family.</text>
</comment>
<feature type="transmembrane region" description="Helical" evidence="10">
    <location>
        <begin position="97"/>
        <end position="119"/>
    </location>
</feature>
<evidence type="ECO:0000256" key="7">
    <source>
        <dbReference type="ARBA" id="ARBA00023136"/>
    </source>
</evidence>
<dbReference type="PANTHER" id="PTHR21137:SF35">
    <property type="entry name" value="ODORANT RECEPTOR 19A-RELATED"/>
    <property type="match status" value="1"/>
</dbReference>
<dbReference type="InterPro" id="IPR004117">
    <property type="entry name" value="7tm6_olfct_rcpt"/>
</dbReference>
<dbReference type="EMBL" id="LC002722">
    <property type="protein sequence ID" value="BAR43470.1"/>
    <property type="molecule type" value="mRNA"/>
</dbReference>
<evidence type="ECO:0000256" key="8">
    <source>
        <dbReference type="ARBA" id="ARBA00023170"/>
    </source>
</evidence>
<evidence type="ECO:0000256" key="9">
    <source>
        <dbReference type="ARBA" id="ARBA00023224"/>
    </source>
</evidence>
<dbReference type="GO" id="GO:0004984">
    <property type="term" value="F:olfactory receptor activity"/>
    <property type="evidence" value="ECO:0007669"/>
    <property type="project" value="InterPro"/>
</dbReference>
<dbReference type="PANTHER" id="PTHR21137">
    <property type="entry name" value="ODORANT RECEPTOR"/>
    <property type="match status" value="1"/>
</dbReference>
<comment type="caution">
    <text evidence="10">Lacks conserved residue(s) required for the propagation of feature annotation.</text>
</comment>
<comment type="subcellular location">
    <subcellularLocation>
        <location evidence="1 10">Cell membrane</location>
        <topology evidence="1 10">Multi-pass membrane protein</topology>
    </subcellularLocation>
</comment>
<accession>A0A0E4B5A6</accession>
<sequence>MIITYHQDLSTVVEFNTIPYNSMEDHTIRMEKEFGPFHDTYRLNMYSMSYGMIYPNPATNKWRLLAIPILCFTTIPMTVLVFLDIRRYWIDGEILEVIRHVGLIGPFITGILKMCLLYYKEEPTSQILALINRDYASFNQLPESYKPLVRGYVKNTRFYQNIWIACVLMILSTFVLTASVMNICETLFSSEPKRHMIYDVRLPIDRPGAQFETPYFEILYIYMLYIAAVYTINFTGYDGFMIACVYHACLRIELFCKYVHDAMGYEGDELRRRLGEAVNHHCETFKLIEKCESSFNFYLGLVYVVVTTELCLCLYLVMEGFEFDYKFSSFSIGTILHIYVPCLVAEKLKCVCENASDLIYCCGWENNYDLSMRKFIPYMMARAQKPVAMKALGLITFEMSLFASTMKTAYSMYTIIKTQ</sequence>
<keyword evidence="6 10" id="KW-1133">Transmembrane helix</keyword>
<keyword evidence="4 10" id="KW-0812">Transmembrane</keyword>
<reference evidence="11" key="1">
    <citation type="submission" date="2014-09" db="EMBL/GenBank/DDBJ databases">
        <title>Identification of candidate odorant receptors in Asian corn borer Ostrinia furnacalis.</title>
        <authorList>
            <person name="Yang B."/>
            <person name="Ozaki K."/>
            <person name="Ishikawa Y."/>
            <person name="Matsuo T."/>
        </authorList>
    </citation>
    <scope>NUCLEOTIDE SEQUENCE</scope>
    <source>
        <tissue evidence="11">Antennae</tissue>
    </source>
</reference>
<feature type="transmembrane region" description="Helical" evidence="10">
    <location>
        <begin position="64"/>
        <end position="85"/>
    </location>
</feature>
<feature type="transmembrane region" description="Helical" evidence="10">
    <location>
        <begin position="295"/>
        <end position="317"/>
    </location>
</feature>
<evidence type="ECO:0000256" key="5">
    <source>
        <dbReference type="ARBA" id="ARBA00022725"/>
    </source>
</evidence>
<keyword evidence="7 10" id="KW-0472">Membrane</keyword>
<protein>
    <recommendedName>
        <fullName evidence="10">Odorant receptor</fullName>
    </recommendedName>
</protein>